<dbReference type="AlphaFoldDB" id="A0A7C3HVE7"/>
<accession>A0A7C3HVE7</accession>
<reference evidence="1" key="1">
    <citation type="journal article" date="2020" name="mSystems">
        <title>Genome- and Community-Level Interaction Insights into Carbon Utilization and Element Cycling Functions of Hydrothermarchaeota in Hydrothermal Sediment.</title>
        <authorList>
            <person name="Zhou Z."/>
            <person name="Liu Y."/>
            <person name="Xu W."/>
            <person name="Pan J."/>
            <person name="Luo Z.H."/>
            <person name="Li M."/>
        </authorList>
    </citation>
    <scope>NUCLEOTIDE SEQUENCE [LARGE SCALE GENOMIC DNA]</scope>
    <source>
        <strain evidence="1">SpSt-524</strain>
    </source>
</reference>
<sequence>MKPRPLQSINLSQLMREGGSTSARDEIWDYIALHNERIPLEGKAVWKVNVTRLEGEGGVEFWLSGEVAGNALMECRRCLTPTPTPIRAHFQYLLRYQPGLQHLEAIEEDQEEILLFGHPDLDLEPLLSEAFALELPFTTLCKEDCKGLCPVCGANLNEVDCGHQTKPQTKLGAELSRLFDDLKD</sequence>
<dbReference type="PANTHER" id="PTHR34374:SF1">
    <property type="entry name" value="LARGE RIBOSOMAL RNA SUBUNIT ACCUMULATION PROTEIN YCED HOMOLOG 1, CHLOROPLASTIC"/>
    <property type="match status" value="1"/>
</dbReference>
<name>A0A7C3HVE7_MEIRU</name>
<proteinExistence type="predicted"/>
<dbReference type="EMBL" id="DSWI01000009">
    <property type="protein sequence ID" value="HFG19563.1"/>
    <property type="molecule type" value="Genomic_DNA"/>
</dbReference>
<dbReference type="RefSeq" id="WP_297558331.1">
    <property type="nucleotide sequence ID" value="NZ_JBKBUW010000005.1"/>
</dbReference>
<gene>
    <name evidence="1" type="ORF">ENS82_02440</name>
</gene>
<protein>
    <submittedName>
        <fullName evidence="1">DUF177 domain-containing protein</fullName>
    </submittedName>
</protein>
<evidence type="ECO:0000313" key="1">
    <source>
        <dbReference type="EMBL" id="HFG19563.1"/>
    </source>
</evidence>
<dbReference type="Pfam" id="PF02620">
    <property type="entry name" value="YceD"/>
    <property type="match status" value="1"/>
</dbReference>
<organism evidence="1">
    <name type="scientific">Meiothermus ruber</name>
    <dbReference type="NCBI Taxonomy" id="277"/>
    <lineage>
        <taxon>Bacteria</taxon>
        <taxon>Thermotogati</taxon>
        <taxon>Deinococcota</taxon>
        <taxon>Deinococci</taxon>
        <taxon>Thermales</taxon>
        <taxon>Thermaceae</taxon>
        <taxon>Meiothermus</taxon>
    </lineage>
</organism>
<comment type="caution">
    <text evidence="1">The sequence shown here is derived from an EMBL/GenBank/DDBJ whole genome shotgun (WGS) entry which is preliminary data.</text>
</comment>
<dbReference type="PANTHER" id="PTHR34374">
    <property type="entry name" value="LARGE RIBOSOMAL RNA SUBUNIT ACCUMULATION PROTEIN YCED HOMOLOG 1, CHLOROPLASTIC"/>
    <property type="match status" value="1"/>
</dbReference>
<dbReference type="InterPro" id="IPR003772">
    <property type="entry name" value="YceD"/>
</dbReference>